<dbReference type="GeneID" id="109317793"/>
<dbReference type="AlphaFoldDB" id="A0A7M4FY62"/>
<feature type="chain" id="PRO_5029694458" evidence="5">
    <location>
        <begin position="19"/>
        <end position="411"/>
    </location>
</feature>
<evidence type="ECO:0000313" key="8">
    <source>
        <dbReference type="Proteomes" id="UP000594220"/>
    </source>
</evidence>
<gene>
    <name evidence="7" type="primary">LOC109317793</name>
</gene>
<feature type="domain" description="Immunoglobulin" evidence="6">
    <location>
        <begin position="132"/>
        <end position="237"/>
    </location>
</feature>
<reference evidence="7" key="1">
    <citation type="submission" date="2025-08" db="UniProtKB">
        <authorList>
            <consortium name="Ensembl"/>
        </authorList>
    </citation>
    <scope>IDENTIFICATION</scope>
</reference>
<dbReference type="SMART" id="SM00409">
    <property type="entry name" value="IG"/>
    <property type="match status" value="2"/>
</dbReference>
<protein>
    <submittedName>
        <fullName evidence="7">CMRF35-like molecule 9</fullName>
    </submittedName>
</protein>
<evidence type="ECO:0000313" key="7">
    <source>
        <dbReference type="Ensembl" id="ENSCPRP00005016442.1"/>
    </source>
</evidence>
<dbReference type="PANTHER" id="PTHR16423">
    <property type="entry name" value="TREM-LIKE TRANSCRIPT PROTEIN"/>
    <property type="match status" value="1"/>
</dbReference>
<dbReference type="PANTHER" id="PTHR16423:SF6">
    <property type="entry name" value="TRIGGERING RECEPTOR EXPRESSED ON MYELOID CELLS 2-RELATED"/>
    <property type="match status" value="1"/>
</dbReference>
<dbReference type="InterPro" id="IPR036179">
    <property type="entry name" value="Ig-like_dom_sf"/>
</dbReference>
<evidence type="ECO:0000256" key="5">
    <source>
        <dbReference type="SAM" id="SignalP"/>
    </source>
</evidence>
<reference evidence="7" key="2">
    <citation type="submission" date="2025-09" db="UniProtKB">
        <authorList>
            <consortium name="Ensembl"/>
        </authorList>
    </citation>
    <scope>IDENTIFICATION</scope>
</reference>
<proteinExistence type="predicted"/>
<evidence type="ECO:0000256" key="2">
    <source>
        <dbReference type="ARBA" id="ARBA00023157"/>
    </source>
</evidence>
<dbReference type="SUPFAM" id="SSF48726">
    <property type="entry name" value="Immunoglobulin"/>
    <property type="match status" value="2"/>
</dbReference>
<keyword evidence="2" id="KW-1015">Disulfide bond</keyword>
<evidence type="ECO:0000259" key="6">
    <source>
        <dbReference type="SMART" id="SM00409"/>
    </source>
</evidence>
<organism evidence="7 8">
    <name type="scientific">Crocodylus porosus</name>
    <name type="common">Saltwater crocodile</name>
    <name type="synonym">Estuarine crocodile</name>
    <dbReference type="NCBI Taxonomy" id="8502"/>
    <lineage>
        <taxon>Eukaryota</taxon>
        <taxon>Metazoa</taxon>
        <taxon>Chordata</taxon>
        <taxon>Craniata</taxon>
        <taxon>Vertebrata</taxon>
        <taxon>Euteleostomi</taxon>
        <taxon>Archelosauria</taxon>
        <taxon>Archosauria</taxon>
        <taxon>Crocodylia</taxon>
        <taxon>Longirostres</taxon>
        <taxon>Crocodylidae</taxon>
        <taxon>Crocodylus</taxon>
    </lineage>
</organism>
<sequence length="411" mass="45541">MAGFPALLLLLALTGTSAERDLEVQKKVQGDSLLTRCSYDKHKYSFKKKYLCKELSKNCPVLASISPADGNNDPHNATKNTISLKDMGLGWIFVIMKPLRVEDSGTYQCMLHDSLKRIILKRIQVLVAYEAPLRLSANEGDSISLNCSYTVMGLSKSRQDFTLCKMVTTTSCLPASRINYYHNIYASGKIRITNDRENCMITATLRELRYQDSGEYHCWSHFMSQDMFLREIHLVVSKKPWDLSSVLEVTSSPTSSGGTIHPTVASNQQQRTLYIVVVLGVLLASVALIKAFSLLALTFIRRRGAEDGLSFGRIPACRLAVFQKDKSSGGTASDGEMKSDVTYAVLKCQSKPEPEYVNAKIKAKPKASQDPTELAAATSSFGLVEYATVIFEASPPPLKPRNKQIREHPVP</sequence>
<keyword evidence="8" id="KW-1185">Reference proteome</keyword>
<keyword evidence="4" id="KW-1133">Transmembrane helix</keyword>
<evidence type="ECO:0000256" key="4">
    <source>
        <dbReference type="SAM" id="Phobius"/>
    </source>
</evidence>
<dbReference type="OMA" id="LHCSYSV"/>
<dbReference type="InterPro" id="IPR013106">
    <property type="entry name" value="Ig_V-set"/>
</dbReference>
<feature type="domain" description="Immunoglobulin" evidence="6">
    <location>
        <begin position="22"/>
        <end position="128"/>
    </location>
</feature>
<dbReference type="InterPro" id="IPR003599">
    <property type="entry name" value="Ig_sub"/>
</dbReference>
<dbReference type="KEGG" id="cpoo:109317793"/>
<dbReference type="Ensembl" id="ENSCPRT00005019268.1">
    <property type="protein sequence ID" value="ENSCPRP00005016442.1"/>
    <property type="gene ID" value="ENSCPRG00005011470.1"/>
</dbReference>
<dbReference type="GO" id="GO:0009986">
    <property type="term" value="C:cell surface"/>
    <property type="evidence" value="ECO:0007669"/>
    <property type="project" value="TreeGrafter"/>
</dbReference>
<keyword evidence="4" id="KW-0812">Transmembrane</keyword>
<dbReference type="GeneTree" id="ENSGT00950000185061"/>
<dbReference type="RefSeq" id="XP_019402220.1">
    <property type="nucleotide sequence ID" value="XM_019546675.1"/>
</dbReference>
<name>A0A7M4FY62_CROPO</name>
<keyword evidence="4" id="KW-0472">Membrane</keyword>
<accession>A0A7M4FY62</accession>
<feature type="transmembrane region" description="Helical" evidence="4">
    <location>
        <begin position="273"/>
        <end position="300"/>
    </location>
</feature>
<dbReference type="InterPro" id="IPR013783">
    <property type="entry name" value="Ig-like_fold"/>
</dbReference>
<keyword evidence="3" id="KW-0393">Immunoglobulin domain</keyword>
<dbReference type="Gene3D" id="2.60.40.10">
    <property type="entry name" value="Immunoglobulins"/>
    <property type="match status" value="2"/>
</dbReference>
<keyword evidence="1 5" id="KW-0732">Signal</keyword>
<dbReference type="GO" id="GO:0038023">
    <property type="term" value="F:signaling receptor activity"/>
    <property type="evidence" value="ECO:0007669"/>
    <property type="project" value="TreeGrafter"/>
</dbReference>
<dbReference type="Proteomes" id="UP000594220">
    <property type="component" value="Unplaced"/>
</dbReference>
<dbReference type="OrthoDB" id="8442846at2759"/>
<feature type="signal peptide" evidence="5">
    <location>
        <begin position="1"/>
        <end position="18"/>
    </location>
</feature>
<evidence type="ECO:0000256" key="1">
    <source>
        <dbReference type="ARBA" id="ARBA00022729"/>
    </source>
</evidence>
<dbReference type="InterPro" id="IPR052314">
    <property type="entry name" value="Immune_rcpt_domain"/>
</dbReference>
<evidence type="ECO:0000256" key="3">
    <source>
        <dbReference type="ARBA" id="ARBA00023319"/>
    </source>
</evidence>
<dbReference type="Pfam" id="PF07686">
    <property type="entry name" value="V-set"/>
    <property type="match status" value="1"/>
</dbReference>